<comment type="similarity">
    <text evidence="1">Belongs to the aspartate/glutamate racemases family.</text>
</comment>
<dbReference type="OrthoDB" id="9803739at2"/>
<dbReference type="STRING" id="218140.BPSY_1491"/>
<dbReference type="NCBIfam" id="TIGR00035">
    <property type="entry name" value="asp_race"/>
    <property type="match status" value="1"/>
</dbReference>
<dbReference type="PANTHER" id="PTHR21198:SF7">
    <property type="entry name" value="ASPARTATE-GLUTAMATE RACEMASE FAMILY"/>
    <property type="match status" value="1"/>
</dbReference>
<comment type="caution">
    <text evidence="3">The sequence shown here is derived from an EMBL/GenBank/DDBJ whole genome shotgun (WGS) entry which is preliminary data.</text>
</comment>
<dbReference type="AlphaFoldDB" id="A0A087CCT6"/>
<reference evidence="3 4" key="1">
    <citation type="submission" date="2014-03" db="EMBL/GenBank/DDBJ databases">
        <title>Genomics of Bifidobacteria.</title>
        <authorList>
            <person name="Ventura M."/>
            <person name="Milani C."/>
            <person name="Lugli G.A."/>
        </authorList>
    </citation>
    <scope>NUCLEOTIDE SEQUENCE [LARGE SCALE GENOMIC DNA]</scope>
    <source>
        <strain evidence="3 4">LMG 21775</strain>
    </source>
</reference>
<evidence type="ECO:0000313" key="4">
    <source>
        <dbReference type="Proteomes" id="UP000029050"/>
    </source>
</evidence>
<dbReference type="GO" id="GO:0047661">
    <property type="term" value="F:amino-acid racemase activity"/>
    <property type="evidence" value="ECO:0007669"/>
    <property type="project" value="InterPro"/>
</dbReference>
<protein>
    <submittedName>
        <fullName evidence="3">Aspartate racemase</fullName>
    </submittedName>
</protein>
<sequence length="231" mass="25801">MKKLGIIGGIGPEATMSYYSEIIAGYQHRMGSLETLPEIVINSINMYHMFSLLEVQDYAAVATYLADAARELQQAGADFGLMCGNTPHIVFERIQEQVDLPLLSIITPSLKAAQDKGLRRLGLLGTKFTMQHDFFTVPFIRTGIDIITPSPEDQTYIHRKIVEELENGIVLEQTRQEMIRLITTMIHSNHLDGIILGCTELPLLLQNTDIPVDILDIAKLHIQQAVEDICA</sequence>
<dbReference type="InterPro" id="IPR004380">
    <property type="entry name" value="Asp_race"/>
</dbReference>
<name>A0A087CCT6_9BIFI</name>
<dbReference type="InterPro" id="IPR015942">
    <property type="entry name" value="Asp/Glu/hydantoin_racemase"/>
</dbReference>
<dbReference type="RefSeq" id="WP_033497875.1">
    <property type="nucleotide sequence ID" value="NZ_JGZI01000010.1"/>
</dbReference>
<keyword evidence="4" id="KW-1185">Reference proteome</keyword>
<dbReference type="Proteomes" id="UP000029050">
    <property type="component" value="Unassembled WGS sequence"/>
</dbReference>
<evidence type="ECO:0000256" key="2">
    <source>
        <dbReference type="ARBA" id="ARBA00023235"/>
    </source>
</evidence>
<dbReference type="EMBL" id="JGZI01000010">
    <property type="protein sequence ID" value="KFI81086.1"/>
    <property type="molecule type" value="Genomic_DNA"/>
</dbReference>
<gene>
    <name evidence="3" type="ORF">BPSY_1491</name>
</gene>
<dbReference type="PANTHER" id="PTHR21198">
    <property type="entry name" value="GLUTAMATE RACEMASE"/>
    <property type="match status" value="1"/>
</dbReference>
<dbReference type="Pfam" id="PF01177">
    <property type="entry name" value="Asp_Glu_race"/>
    <property type="match status" value="1"/>
</dbReference>
<dbReference type="eggNOG" id="COG1794">
    <property type="taxonomic scope" value="Bacteria"/>
</dbReference>
<keyword evidence="2" id="KW-0413">Isomerase</keyword>
<dbReference type="PROSITE" id="PS00924">
    <property type="entry name" value="ASP_GLU_RACEMASE_2"/>
    <property type="match status" value="1"/>
</dbReference>
<accession>A0A087CCT6</accession>
<organism evidence="3 4">
    <name type="scientific">Bifidobacterium psychraerophilum</name>
    <dbReference type="NCBI Taxonomy" id="218140"/>
    <lineage>
        <taxon>Bacteria</taxon>
        <taxon>Bacillati</taxon>
        <taxon>Actinomycetota</taxon>
        <taxon>Actinomycetes</taxon>
        <taxon>Bifidobacteriales</taxon>
        <taxon>Bifidobacteriaceae</taxon>
        <taxon>Bifidobacterium</taxon>
    </lineage>
</organism>
<evidence type="ECO:0000313" key="3">
    <source>
        <dbReference type="EMBL" id="KFI81086.1"/>
    </source>
</evidence>
<dbReference type="SUPFAM" id="SSF53681">
    <property type="entry name" value="Aspartate/glutamate racemase"/>
    <property type="match status" value="2"/>
</dbReference>
<evidence type="ECO:0000256" key="1">
    <source>
        <dbReference type="ARBA" id="ARBA00007847"/>
    </source>
</evidence>
<proteinExistence type="inferred from homology"/>
<dbReference type="GeneID" id="98300680"/>
<dbReference type="Gene3D" id="3.40.50.1860">
    <property type="match status" value="2"/>
</dbReference>
<dbReference type="InterPro" id="IPR001920">
    <property type="entry name" value="Asp/Glu_race"/>
</dbReference>
<dbReference type="InterPro" id="IPR033134">
    <property type="entry name" value="Asp/Glu_racemase_AS_2"/>
</dbReference>